<dbReference type="InterPro" id="IPR014746">
    <property type="entry name" value="Gln_synth/guanido_kin_cat_dom"/>
</dbReference>
<keyword evidence="2" id="KW-0547">Nucleotide-binding</keyword>
<evidence type="ECO:0000313" key="8">
    <source>
        <dbReference type="Proteomes" id="UP000018745"/>
    </source>
</evidence>
<protein>
    <submittedName>
        <fullName evidence="7">Aspartyl/glutamyl-tRNA amidotransferase subunit B</fullName>
    </submittedName>
</protein>
<feature type="compositionally biased region" description="Basic and acidic residues" evidence="5">
    <location>
        <begin position="565"/>
        <end position="582"/>
    </location>
</feature>
<evidence type="ECO:0000256" key="4">
    <source>
        <dbReference type="ARBA" id="ARBA00022917"/>
    </source>
</evidence>
<evidence type="ECO:0000259" key="6">
    <source>
        <dbReference type="Pfam" id="PF02934"/>
    </source>
</evidence>
<dbReference type="Pfam" id="PF02934">
    <property type="entry name" value="GatB_N"/>
    <property type="match status" value="1"/>
</dbReference>
<keyword evidence="3" id="KW-0067">ATP-binding</keyword>
<evidence type="ECO:0000256" key="5">
    <source>
        <dbReference type="SAM" id="MobiDB-lite"/>
    </source>
</evidence>
<evidence type="ECO:0000256" key="1">
    <source>
        <dbReference type="ARBA" id="ARBA00022598"/>
    </source>
</evidence>
<proteinExistence type="predicted"/>
<organism evidence="7 8">
    <name type="scientific">Mycoplasma ovis str. Michigan</name>
    <dbReference type="NCBI Taxonomy" id="1415773"/>
    <lineage>
        <taxon>Bacteria</taxon>
        <taxon>Bacillati</taxon>
        <taxon>Mycoplasmatota</taxon>
        <taxon>Mollicutes</taxon>
        <taxon>Mycoplasmataceae</taxon>
        <taxon>Mycoplasma</taxon>
    </lineage>
</organism>
<evidence type="ECO:0000256" key="2">
    <source>
        <dbReference type="ARBA" id="ARBA00022741"/>
    </source>
</evidence>
<evidence type="ECO:0000256" key="3">
    <source>
        <dbReference type="ARBA" id="ARBA00022840"/>
    </source>
</evidence>
<keyword evidence="8" id="KW-1185">Reference proteome</keyword>
<keyword evidence="4" id="KW-0648">Protein biosynthesis</keyword>
<reference evidence="7 8" key="1">
    <citation type="journal article" date="2014" name="Genome Announc.">
        <title>Complete Genome Sequence of Mycoplasma ovis Strain Michigan, a Hemoplasma of Sheep with Two Distinct 16S rRNA Genes.</title>
        <authorList>
            <person name="Deshuillers P.L."/>
            <person name="Santos A.P."/>
            <person name="do Nascimento N.C."/>
            <person name="Hampel J.A."/>
            <person name="Bergin I.L."/>
            <person name="Dyson M.C."/>
            <person name="Messick J.B."/>
        </authorList>
    </citation>
    <scope>NUCLEOTIDE SEQUENCE [LARGE SCALE GENOMIC DNA]</scope>
    <source>
        <strain evidence="7 8">Michigan</strain>
    </source>
</reference>
<dbReference type="InterPro" id="IPR006075">
    <property type="entry name" value="Asn/Gln-tRNA_Trfase_suB/E_cat"/>
</dbReference>
<dbReference type="PANTHER" id="PTHR11659">
    <property type="entry name" value="GLUTAMYL-TRNA GLN AMIDOTRANSFERASE SUBUNIT B MITOCHONDRIAL AND PROKARYOTIC PET112-RELATED"/>
    <property type="match status" value="1"/>
</dbReference>
<gene>
    <name evidence="7" type="ORF">OVS_02920</name>
</gene>
<dbReference type="Proteomes" id="UP000018745">
    <property type="component" value="Chromosome"/>
</dbReference>
<feature type="compositionally biased region" description="Basic and acidic residues" evidence="5">
    <location>
        <begin position="510"/>
        <end position="547"/>
    </location>
</feature>
<sequence length="582" mass="67193">MGLEIHLALNTEHKAFSMTRLEDVSYTSLGLLGTLPQINAEAIRSTYKIAHILDSEISKEITFERKSYFYFDLPRGYQLTQRANPIGKRGHIFLPRLKRKINIRSISLEEDTAAHSVGSGGNYQLSLQRLGVPLIEIVTEPEIRDAEEAIECVKIIRFICFLLKLSKAELESGQLRVDLNVSLVDENGESKTGRAEIKNLASYKAIEQATKSIKKHFLEKMSQEGTNIFDNETFSWVEREARLVLSRDKMTESEYLFIPESCIPTIKLSLEEREKLILKVEKRNPNEILRGIQESKLADRERQEIVSSYEVFWDCYRVQKILKDWANSFFVLKIFHSSGGNEKTFKNLLDFLSKLSERLFKESGIKEFKFNNWKIRECCKKLTASVVDVDQIVDFYLSLPTIGRDEIIQLCEKTIDSKKEDLIKMVEREDKLSSYLLGVIKSEFKEKVEMPEAKLIVDMKMKTFIARITKVEEEEKEEEKVEEPKESFLSKLKQKRLEKRKALEEKLKALEAEEKDSKGEEAESKENEAVQRETSSEVKEDSREKGEVANSELDNSSQSEEVSENSDKELSEQISKEELDIS</sequence>
<dbReference type="InterPro" id="IPR017959">
    <property type="entry name" value="Asn/Gln-tRNA_amidoTrfase_suB/E"/>
</dbReference>
<feature type="region of interest" description="Disordered" evidence="5">
    <location>
        <begin position="510"/>
        <end position="582"/>
    </location>
</feature>
<keyword evidence="1" id="KW-0436">Ligase</keyword>
<dbReference type="EMBL" id="CP006935">
    <property type="protein sequence ID" value="AHC40004.1"/>
    <property type="molecule type" value="Genomic_DNA"/>
</dbReference>
<accession>A0ABM5P0S5</accession>
<evidence type="ECO:0000313" key="7">
    <source>
        <dbReference type="EMBL" id="AHC40004.1"/>
    </source>
</evidence>
<dbReference type="PANTHER" id="PTHR11659:SF0">
    <property type="entry name" value="GLUTAMYL-TRNA(GLN) AMIDOTRANSFERASE SUBUNIT B, MITOCHONDRIAL"/>
    <property type="match status" value="1"/>
</dbReference>
<feature type="domain" description="Aspartyl/Glutamyl-tRNA(Gln) amidotransferase subunit B/E catalytic" evidence="6">
    <location>
        <begin position="1"/>
        <end position="270"/>
    </location>
</feature>
<name>A0ABM5P0S5_9MOLU</name>
<dbReference type="SUPFAM" id="SSF55931">
    <property type="entry name" value="Glutamine synthetase/guanido kinase"/>
    <property type="match status" value="1"/>
</dbReference>